<dbReference type="InterPro" id="IPR009078">
    <property type="entry name" value="Ferritin-like_SF"/>
</dbReference>
<feature type="domain" description="Rubrerythrin diiron-binding" evidence="1">
    <location>
        <begin position="5"/>
        <end position="140"/>
    </location>
</feature>
<dbReference type="Proteomes" id="UP000006558">
    <property type="component" value="Chromosome"/>
</dbReference>
<dbReference type="InterPro" id="IPR003251">
    <property type="entry name" value="Rr_diiron-bd_dom"/>
</dbReference>
<dbReference type="GO" id="GO:0016491">
    <property type="term" value="F:oxidoreductase activity"/>
    <property type="evidence" value="ECO:0007669"/>
    <property type="project" value="InterPro"/>
</dbReference>
<organism evidence="2 3">
    <name type="scientific">Thermotoga petrophila (strain ATCC BAA-488 / DSM 13995 / JCM 10881 / RKU-1)</name>
    <dbReference type="NCBI Taxonomy" id="390874"/>
    <lineage>
        <taxon>Bacteria</taxon>
        <taxon>Thermotogati</taxon>
        <taxon>Thermotogota</taxon>
        <taxon>Thermotogae</taxon>
        <taxon>Thermotogales</taxon>
        <taxon>Thermotogaceae</taxon>
        <taxon>Thermotoga</taxon>
    </lineage>
</organism>
<dbReference type="Gene3D" id="1.20.1260.10">
    <property type="match status" value="1"/>
</dbReference>
<dbReference type="InterPro" id="IPR012347">
    <property type="entry name" value="Ferritin-like"/>
</dbReference>
<reference evidence="3" key="1">
    <citation type="submission" date="2007-05" db="EMBL/GenBank/DDBJ databases">
        <title>Complete sequence of Thermotoga petrophila RKU-1.</title>
        <authorList>
            <consortium name="US DOE Joint Genome Institute"/>
            <person name="Copeland A."/>
            <person name="Lucas S."/>
            <person name="Lapidus A."/>
            <person name="Barry K."/>
            <person name="Glavina del Rio T."/>
            <person name="Dalin E."/>
            <person name="Tice H."/>
            <person name="Pitluck S."/>
            <person name="Sims D."/>
            <person name="Brettin T."/>
            <person name="Bruce D."/>
            <person name="Detter J.C."/>
            <person name="Han C."/>
            <person name="Tapia R."/>
            <person name="Schmutz J."/>
            <person name="Larimer F."/>
            <person name="Land M."/>
            <person name="Hauser L."/>
            <person name="Kyrpides N."/>
            <person name="Mikhailova N."/>
            <person name="Nelson K."/>
            <person name="Gogarten J.P."/>
            <person name="Noll K."/>
            <person name="Richardson P."/>
        </authorList>
    </citation>
    <scope>NUCLEOTIDE SEQUENCE [LARGE SCALE GENOMIC DNA]</scope>
    <source>
        <strain evidence="3">ATCC BAA-488 / DSM 13995 / JCM 10881 / RKU-1</strain>
    </source>
</reference>
<evidence type="ECO:0000313" key="3">
    <source>
        <dbReference type="Proteomes" id="UP000006558"/>
    </source>
</evidence>
<dbReference type="RefSeq" id="WP_011943762.1">
    <property type="nucleotide sequence ID" value="NC_009486.1"/>
</dbReference>
<accession>A5IM57</accession>
<proteinExistence type="predicted"/>
<dbReference type="PANTHER" id="PTHR33531">
    <property type="entry name" value="RUBRERYTHRIN SUBFAMILY"/>
    <property type="match status" value="1"/>
</dbReference>
<dbReference type="SUPFAM" id="SSF47240">
    <property type="entry name" value="Ferritin-like"/>
    <property type="match status" value="1"/>
</dbReference>
<dbReference type="eggNOG" id="COG1633">
    <property type="taxonomic scope" value="Bacteria"/>
</dbReference>
<dbReference type="KEGG" id="tpt:Tpet_1266"/>
<sequence length="145" mass="17084">MKVSDILTVAIRLEEEGERFYRELSGHFDGEIKKTFLELADQERAHAEIFRKISDQENWDEVDSYLSGYAFYEVFPDTSEILKRKDLTLKEVLDIAISVEKDSIILYYELKDGFVNSDAQKTVKKIIDQEKEHLRKLLEMKREST</sequence>
<dbReference type="HOGENOM" id="CLU_122749_1_0_0"/>
<protein>
    <submittedName>
        <fullName evidence="2">Rubrerythrin</fullName>
    </submittedName>
</protein>
<dbReference type="EMBL" id="CP000702">
    <property type="protein sequence ID" value="ABQ47280.1"/>
    <property type="molecule type" value="Genomic_DNA"/>
</dbReference>
<dbReference type="GO" id="GO:0046872">
    <property type="term" value="F:metal ion binding"/>
    <property type="evidence" value="ECO:0007669"/>
    <property type="project" value="InterPro"/>
</dbReference>
<dbReference type="STRING" id="390874.Tpet_1266"/>
<reference evidence="2 3" key="2">
    <citation type="journal article" date="2009" name="Proc. Natl. Acad. Sci. U.S.A.">
        <title>On the chimeric nature, thermophilic origin, and phylogenetic placement of the Thermotogales.</title>
        <authorList>
            <person name="Zhaxybayeva O."/>
            <person name="Swithers K.S."/>
            <person name="Lapierre P."/>
            <person name="Fournier G.P."/>
            <person name="Bickhart D.M."/>
            <person name="DeBoy R.T."/>
            <person name="Nelson K.E."/>
            <person name="Nesbo C.L."/>
            <person name="Doolittle W.F."/>
            <person name="Gogarten J.P."/>
            <person name="Noll K.M."/>
        </authorList>
    </citation>
    <scope>NUCLEOTIDE SEQUENCE [LARGE SCALE GENOMIC DNA]</scope>
    <source>
        <strain evidence="3">ATCC BAA-488 / DSM 13995 / JCM 10881 / RKU-1</strain>
    </source>
</reference>
<gene>
    <name evidence="2" type="ordered locus">Tpet_1266</name>
</gene>
<dbReference type="PANTHER" id="PTHR33531:SF7">
    <property type="entry name" value="HYPOTHETICAL MEMBRANE PROTEIN, CONSERVED"/>
    <property type="match status" value="1"/>
</dbReference>
<evidence type="ECO:0000313" key="2">
    <source>
        <dbReference type="EMBL" id="ABQ47280.1"/>
    </source>
</evidence>
<dbReference type="CDD" id="cd01045">
    <property type="entry name" value="Ferritin_like_AB"/>
    <property type="match status" value="1"/>
</dbReference>
<evidence type="ECO:0000259" key="1">
    <source>
        <dbReference type="Pfam" id="PF02915"/>
    </source>
</evidence>
<name>A5IM57_THEP1</name>
<dbReference type="Pfam" id="PF02915">
    <property type="entry name" value="Rubrerythrin"/>
    <property type="match status" value="1"/>
</dbReference>
<dbReference type="AlphaFoldDB" id="A5IM57"/>